<dbReference type="PANTHER" id="PTHR43681">
    <property type="entry name" value="TRANSMEMBRANE GTPASE FZO"/>
    <property type="match status" value="1"/>
</dbReference>
<dbReference type="Proteomes" id="UP000315677">
    <property type="component" value="Unassembled WGS sequence"/>
</dbReference>
<keyword evidence="1" id="KW-0472">Membrane</keyword>
<name>A0A543E379_9PSEU</name>
<dbReference type="RefSeq" id="WP_142052685.1">
    <property type="nucleotide sequence ID" value="NZ_VFPA01000001.1"/>
</dbReference>
<reference evidence="3 4" key="1">
    <citation type="submission" date="2019-06" db="EMBL/GenBank/DDBJ databases">
        <title>Sequencing the genomes of 1000 actinobacteria strains.</title>
        <authorList>
            <person name="Klenk H.-P."/>
        </authorList>
    </citation>
    <scope>NUCLEOTIDE SEQUENCE [LARGE SCALE GENOMIC DNA]</scope>
    <source>
        <strain evidence="3 4">DSM 45301</strain>
    </source>
</reference>
<evidence type="ECO:0000313" key="4">
    <source>
        <dbReference type="Proteomes" id="UP000315677"/>
    </source>
</evidence>
<evidence type="ECO:0000259" key="2">
    <source>
        <dbReference type="Pfam" id="PF00350"/>
    </source>
</evidence>
<feature type="domain" description="Dynamin N-terminal" evidence="2">
    <location>
        <begin position="43"/>
        <end position="192"/>
    </location>
</feature>
<dbReference type="InterPro" id="IPR045063">
    <property type="entry name" value="Dynamin_N"/>
</dbReference>
<keyword evidence="4" id="KW-1185">Reference proteome</keyword>
<dbReference type="InterPro" id="IPR051943">
    <property type="entry name" value="TRAFAC_Dynamin-like_GTPase"/>
</dbReference>
<dbReference type="InterPro" id="IPR027417">
    <property type="entry name" value="P-loop_NTPase"/>
</dbReference>
<evidence type="ECO:0000313" key="3">
    <source>
        <dbReference type="EMBL" id="TQM16022.1"/>
    </source>
</evidence>
<dbReference type="AlphaFoldDB" id="A0A543E379"/>
<gene>
    <name evidence="3" type="ORF">FB558_2824</name>
</gene>
<proteinExistence type="predicted"/>
<organism evidence="3 4">
    <name type="scientific">Pseudonocardia kunmingensis</name>
    <dbReference type="NCBI Taxonomy" id="630975"/>
    <lineage>
        <taxon>Bacteria</taxon>
        <taxon>Bacillati</taxon>
        <taxon>Actinomycetota</taxon>
        <taxon>Actinomycetes</taxon>
        <taxon>Pseudonocardiales</taxon>
        <taxon>Pseudonocardiaceae</taxon>
        <taxon>Pseudonocardia</taxon>
    </lineage>
</organism>
<dbReference type="PANTHER" id="PTHR43681:SF1">
    <property type="entry name" value="SARCALUMENIN"/>
    <property type="match status" value="1"/>
</dbReference>
<keyword evidence="1" id="KW-0812">Transmembrane</keyword>
<accession>A0A543E379</accession>
<dbReference type="EMBL" id="VFPA01000001">
    <property type="protein sequence ID" value="TQM16022.1"/>
    <property type="molecule type" value="Genomic_DNA"/>
</dbReference>
<comment type="caution">
    <text evidence="3">The sequence shown here is derived from an EMBL/GenBank/DDBJ whole genome shotgun (WGS) entry which is preliminary data.</text>
</comment>
<dbReference type="OrthoDB" id="3798616at2"/>
<keyword evidence="1" id="KW-1133">Transmembrane helix</keyword>
<sequence length="607" mass="65653">MAVPAAVELVDLALKATTAYDRPDLGGRLLQTRKRLVDPDVRVLIVGEFKQGKSQLVNALVNAPVCPVDDDIATAVPTVVKYAETTAAAVVRDGGDGPGERTEVPAGELVRHVSEAGNPGNKAMLSYAEVGLPRKLLSGGLVLVDTPGVGGLGSAHGAATMSALPSADAVLLVSDAAQEYTGPELEFLDAAMKLCPNVACVLTKTDLYPHWRRIEELDRGHLARAGVVAEIFPVSSVLRLHAAKSQDTELMDESGFKPLVDYLLRKVVAQSDELDRRSTSHDVLSVAEQLASGMRAELAVQEDPQRMEALVHDLTKAKGRADELKQRSSRWQITLNDGVADLQSDIEYDLRDRLRTIGREAEQLIDDADPAEVWEQFIEWFHQQISSAASANFVWAAERARWLSTQVAEHFAEGADVNLPELRFDEEGIAGKVDPLAEPEHENTGIGNTLLTGMRGGYGGMLMFGMLGTLAGLPIFAGAPAGILLGIKSVRDERKRMLQKRRADAKNGVRKHIDEVTFQVGKDSRDMLRRTQRQLRDHFSALAEEVSTSIAASVSAAQSAVKTNSSEREKRIRDLKAEIARVDGLAQRARALVNEKRPAAVSAGGAS</sequence>
<dbReference type="Gene3D" id="3.40.50.300">
    <property type="entry name" value="P-loop containing nucleotide triphosphate hydrolases"/>
    <property type="match status" value="1"/>
</dbReference>
<protein>
    <submittedName>
        <fullName evidence="3">Dynamin family protein</fullName>
    </submittedName>
</protein>
<feature type="transmembrane region" description="Helical" evidence="1">
    <location>
        <begin position="461"/>
        <end position="487"/>
    </location>
</feature>
<dbReference type="SUPFAM" id="SSF52540">
    <property type="entry name" value="P-loop containing nucleoside triphosphate hydrolases"/>
    <property type="match status" value="1"/>
</dbReference>
<dbReference type="Pfam" id="PF00350">
    <property type="entry name" value="Dynamin_N"/>
    <property type="match status" value="1"/>
</dbReference>
<evidence type="ECO:0000256" key="1">
    <source>
        <dbReference type="SAM" id="Phobius"/>
    </source>
</evidence>